<dbReference type="CDD" id="cd07017">
    <property type="entry name" value="S14_ClpP_2"/>
    <property type="match status" value="1"/>
</dbReference>
<name>A0AAX4HMK1_9BACT</name>
<dbReference type="InterPro" id="IPR023562">
    <property type="entry name" value="ClpP/TepA"/>
</dbReference>
<dbReference type="PROSITE" id="PS00381">
    <property type="entry name" value="CLP_PROTEASE_SER"/>
    <property type="match status" value="1"/>
</dbReference>
<dbReference type="Pfam" id="PF00574">
    <property type="entry name" value="CLP_protease"/>
    <property type="match status" value="1"/>
</dbReference>
<comment type="catalytic activity">
    <reaction evidence="5 6 8">
        <text>Hydrolysis of proteins to small peptides in the presence of ATP and magnesium. alpha-casein is the usual test substrate. In the absence of ATP, only oligopeptides shorter than five residues are hydrolyzed (such as succinyl-Leu-Tyr-|-NHMec, and Leu-Tyr-Leu-|-Tyr-Trp, in which cleavage of the -Tyr-|-Leu- and -Tyr-|-Trp bonds also occurs).</text>
        <dbReference type="EC" id="3.4.21.92"/>
    </reaction>
</comment>
<dbReference type="EMBL" id="CP139487">
    <property type="protein sequence ID" value="WPU64385.1"/>
    <property type="molecule type" value="Genomic_DNA"/>
</dbReference>
<dbReference type="GO" id="GO:0004252">
    <property type="term" value="F:serine-type endopeptidase activity"/>
    <property type="evidence" value="ECO:0007669"/>
    <property type="project" value="UniProtKB-UniRule"/>
</dbReference>
<gene>
    <name evidence="6" type="primary">clpP</name>
    <name evidence="12" type="ORF">SOO65_16960</name>
</gene>
<comment type="subcellular location">
    <subcellularLocation>
        <location evidence="6">Cytoplasm</location>
    </subcellularLocation>
</comment>
<protein>
    <recommendedName>
        <fullName evidence="6 11">ATP-dependent Clp protease proteolytic subunit</fullName>
        <ecNumber evidence="6 9">3.4.21.92</ecNumber>
    </recommendedName>
    <alternativeName>
        <fullName evidence="6">Endopeptidase Clp</fullName>
    </alternativeName>
</protein>
<dbReference type="GO" id="GO:0005737">
    <property type="term" value="C:cytoplasm"/>
    <property type="evidence" value="ECO:0007669"/>
    <property type="project" value="UniProtKB-SubCell"/>
</dbReference>
<evidence type="ECO:0000256" key="11">
    <source>
        <dbReference type="RuleBase" id="RU003567"/>
    </source>
</evidence>
<dbReference type="Gene3D" id="3.90.226.10">
    <property type="entry name" value="2-enoyl-CoA Hydratase, Chain A, domain 1"/>
    <property type="match status" value="1"/>
</dbReference>
<dbReference type="PROSITE" id="PS00382">
    <property type="entry name" value="CLP_PROTEASE_HIS"/>
    <property type="match status" value="1"/>
</dbReference>
<keyword evidence="4 6" id="KW-0720">Serine protease</keyword>
<dbReference type="NCBIfam" id="NF001368">
    <property type="entry name" value="PRK00277.1"/>
    <property type="match status" value="1"/>
</dbReference>
<dbReference type="InterPro" id="IPR001907">
    <property type="entry name" value="ClpP"/>
</dbReference>
<comment type="similarity">
    <text evidence="1 6 11">Belongs to the peptidase S14 family.</text>
</comment>
<dbReference type="Proteomes" id="UP001324634">
    <property type="component" value="Chromosome"/>
</dbReference>
<dbReference type="AlphaFoldDB" id="A0AAX4HMK1"/>
<dbReference type="GO" id="GO:0006515">
    <property type="term" value="P:protein quality control for misfolded or incompletely synthesized proteins"/>
    <property type="evidence" value="ECO:0007669"/>
    <property type="project" value="TreeGrafter"/>
</dbReference>
<sequence>MTISTMGYIPNPIVIEQTARGERQYDIYSRLLLDRIIFLGTEVNDTVANLLVAQMLFLEQSDPEAPIHFYINSPGGSVYAGLGIYDTMQHVTCPVYTYCVGLAASMGSLLLQAGEAGHRYSMPHSRIMIHQPLGGARGQATDIEIQAKEILDLKKQLNNIYVKHTGRKYEEVEKACDRDNYLSPEKAKEFGLIDNIIIPKGKLKKA</sequence>
<keyword evidence="3 6" id="KW-0378">Hydrolase</keyword>
<dbReference type="KEGG" id="psti:SOO65_16960"/>
<accession>A0AAX4HMK1</accession>
<comment type="subunit">
    <text evidence="6">Fourteen ClpP subunits assemble into 2 heptameric rings which stack back to back to give a disk-like structure with a central cavity, resembling the structure of eukaryotic proteasomes.</text>
</comment>
<dbReference type="InterPro" id="IPR033135">
    <property type="entry name" value="ClpP_His_AS"/>
</dbReference>
<evidence type="ECO:0000256" key="8">
    <source>
        <dbReference type="PROSITE-ProRule" id="PRU10086"/>
    </source>
</evidence>
<organism evidence="12 13">
    <name type="scientific">Peredibacter starrii</name>
    <dbReference type="NCBI Taxonomy" id="28202"/>
    <lineage>
        <taxon>Bacteria</taxon>
        <taxon>Pseudomonadati</taxon>
        <taxon>Bdellovibrionota</taxon>
        <taxon>Bacteriovoracia</taxon>
        <taxon>Bacteriovoracales</taxon>
        <taxon>Bacteriovoracaceae</taxon>
        <taxon>Peredibacter</taxon>
    </lineage>
</organism>
<evidence type="ECO:0000313" key="13">
    <source>
        <dbReference type="Proteomes" id="UP001324634"/>
    </source>
</evidence>
<keyword evidence="2 6" id="KW-0645">Protease</keyword>
<dbReference type="GO" id="GO:0009368">
    <property type="term" value="C:endopeptidase Clp complex"/>
    <property type="evidence" value="ECO:0007669"/>
    <property type="project" value="TreeGrafter"/>
</dbReference>
<dbReference type="PANTHER" id="PTHR10381">
    <property type="entry name" value="ATP-DEPENDENT CLP PROTEASE PROTEOLYTIC SUBUNIT"/>
    <property type="match status" value="1"/>
</dbReference>
<dbReference type="GO" id="GO:0051117">
    <property type="term" value="F:ATPase binding"/>
    <property type="evidence" value="ECO:0007669"/>
    <property type="project" value="TreeGrafter"/>
</dbReference>
<evidence type="ECO:0000313" key="12">
    <source>
        <dbReference type="EMBL" id="WPU64385.1"/>
    </source>
</evidence>
<dbReference type="PANTHER" id="PTHR10381:SF11">
    <property type="entry name" value="ATP-DEPENDENT CLP PROTEASE PROTEOLYTIC SUBUNIT, MITOCHONDRIAL"/>
    <property type="match status" value="1"/>
</dbReference>
<evidence type="ECO:0000256" key="7">
    <source>
        <dbReference type="PROSITE-ProRule" id="PRU10085"/>
    </source>
</evidence>
<feature type="active site" evidence="6 8">
    <location>
        <position position="130"/>
    </location>
</feature>
<evidence type="ECO:0000256" key="10">
    <source>
        <dbReference type="RuleBase" id="RU000550"/>
    </source>
</evidence>
<proteinExistence type="inferred from homology"/>
<comment type="function">
    <text evidence="6 10">Cleaves peptides in various proteins in a process that requires ATP hydrolysis. Has a chymotrypsin-like activity. Plays a major role in the degradation of misfolded proteins.</text>
</comment>
<dbReference type="EC" id="3.4.21.92" evidence="6 9"/>
<evidence type="ECO:0000256" key="5">
    <source>
        <dbReference type="ARBA" id="ARBA00034021"/>
    </source>
</evidence>
<dbReference type="InterPro" id="IPR029045">
    <property type="entry name" value="ClpP/crotonase-like_dom_sf"/>
</dbReference>
<dbReference type="PRINTS" id="PR00127">
    <property type="entry name" value="CLPPROTEASEP"/>
</dbReference>
<evidence type="ECO:0000256" key="1">
    <source>
        <dbReference type="ARBA" id="ARBA00007039"/>
    </source>
</evidence>
<feature type="active site" description="Nucleophile" evidence="6">
    <location>
        <position position="105"/>
    </location>
</feature>
<dbReference type="InterPro" id="IPR018215">
    <property type="entry name" value="ClpP_Ser_AS"/>
</dbReference>
<dbReference type="GO" id="GO:0004176">
    <property type="term" value="F:ATP-dependent peptidase activity"/>
    <property type="evidence" value="ECO:0007669"/>
    <property type="project" value="InterPro"/>
</dbReference>
<evidence type="ECO:0000256" key="6">
    <source>
        <dbReference type="HAMAP-Rule" id="MF_00444"/>
    </source>
</evidence>
<keyword evidence="6" id="KW-0963">Cytoplasm</keyword>
<dbReference type="NCBIfam" id="NF009205">
    <property type="entry name" value="PRK12553.1"/>
    <property type="match status" value="1"/>
</dbReference>
<dbReference type="HAMAP" id="MF_00444">
    <property type="entry name" value="ClpP"/>
    <property type="match status" value="1"/>
</dbReference>
<evidence type="ECO:0000256" key="3">
    <source>
        <dbReference type="ARBA" id="ARBA00022801"/>
    </source>
</evidence>
<keyword evidence="13" id="KW-1185">Reference proteome</keyword>
<dbReference type="FunFam" id="3.90.226.10:FF:000001">
    <property type="entry name" value="ATP-dependent Clp protease proteolytic subunit"/>
    <property type="match status" value="1"/>
</dbReference>
<feature type="active site" evidence="7">
    <location>
        <position position="105"/>
    </location>
</feature>
<dbReference type="SUPFAM" id="SSF52096">
    <property type="entry name" value="ClpP/crotonase"/>
    <property type="match status" value="1"/>
</dbReference>
<evidence type="ECO:0000256" key="4">
    <source>
        <dbReference type="ARBA" id="ARBA00022825"/>
    </source>
</evidence>
<reference evidence="12 13" key="1">
    <citation type="submission" date="2023-11" db="EMBL/GenBank/DDBJ databases">
        <title>Peredibacter starrii A3.12.</title>
        <authorList>
            <person name="Mitchell R.J."/>
        </authorList>
    </citation>
    <scope>NUCLEOTIDE SEQUENCE [LARGE SCALE GENOMIC DNA]</scope>
    <source>
        <strain evidence="12 13">A3.12</strain>
    </source>
</reference>
<evidence type="ECO:0000256" key="2">
    <source>
        <dbReference type="ARBA" id="ARBA00022670"/>
    </source>
</evidence>
<evidence type="ECO:0000256" key="9">
    <source>
        <dbReference type="RuleBase" id="RU000549"/>
    </source>
</evidence>